<gene>
    <name evidence="1" type="ORF">F5144DRAFT_555396</name>
</gene>
<proteinExistence type="predicted"/>
<evidence type="ECO:0000313" key="2">
    <source>
        <dbReference type="Proteomes" id="UP000724584"/>
    </source>
</evidence>
<comment type="caution">
    <text evidence="1">The sequence shown here is derived from an EMBL/GenBank/DDBJ whole genome shotgun (WGS) entry which is preliminary data.</text>
</comment>
<sequence>MTVSGIHHGQEIDPASDKSSPMPLQDTTADSHVKYAAFRRHRRNIAVPKIRLSDLFEPSTLGSGVAPGAIEIDTKGNVNETTTRLATKQLSGREAGPGVPSIESSSPPVPLSASRLPEGWVRRSWELADEAERPNSRERRLKLKVSRGALSKSRRQTGGASGASFDSHRLSSELSRSDDASPSNVEGPERHSFVTSTPPAPPPSRFCGEYANQASRATQKPAVPNEILTLLSSRSRVNGKALRRLQKRFPDLESRLSELHLQMLEHSTATNTSEGGRAVDVADATPVRKRRHGRLKGRVARWMSRARQAITRTRSRPRSRK</sequence>
<protein>
    <submittedName>
        <fullName evidence="1">Uncharacterized protein</fullName>
    </submittedName>
</protein>
<dbReference type="Proteomes" id="UP000724584">
    <property type="component" value="Unassembled WGS sequence"/>
</dbReference>
<name>A0ACB7PRT5_9PEZI</name>
<dbReference type="EMBL" id="JAGIZQ010000001">
    <property type="protein sequence ID" value="KAH6650156.1"/>
    <property type="molecule type" value="Genomic_DNA"/>
</dbReference>
<accession>A0ACB7PRT5</accession>
<evidence type="ECO:0000313" key="1">
    <source>
        <dbReference type="EMBL" id="KAH6650156.1"/>
    </source>
</evidence>
<organism evidence="1 2">
    <name type="scientific">Chaetomium tenue</name>
    <dbReference type="NCBI Taxonomy" id="1854479"/>
    <lineage>
        <taxon>Eukaryota</taxon>
        <taxon>Fungi</taxon>
        <taxon>Dikarya</taxon>
        <taxon>Ascomycota</taxon>
        <taxon>Pezizomycotina</taxon>
        <taxon>Sordariomycetes</taxon>
        <taxon>Sordariomycetidae</taxon>
        <taxon>Sordariales</taxon>
        <taxon>Chaetomiaceae</taxon>
        <taxon>Chaetomium</taxon>
    </lineage>
</organism>
<keyword evidence="2" id="KW-1185">Reference proteome</keyword>
<reference evidence="1 2" key="1">
    <citation type="journal article" date="2021" name="Nat. Commun.">
        <title>Genetic determinants of endophytism in the Arabidopsis root mycobiome.</title>
        <authorList>
            <person name="Mesny F."/>
            <person name="Miyauchi S."/>
            <person name="Thiergart T."/>
            <person name="Pickel B."/>
            <person name="Atanasova L."/>
            <person name="Karlsson M."/>
            <person name="Huettel B."/>
            <person name="Barry K.W."/>
            <person name="Haridas S."/>
            <person name="Chen C."/>
            <person name="Bauer D."/>
            <person name="Andreopoulos W."/>
            <person name="Pangilinan J."/>
            <person name="LaButti K."/>
            <person name="Riley R."/>
            <person name="Lipzen A."/>
            <person name="Clum A."/>
            <person name="Drula E."/>
            <person name="Henrissat B."/>
            <person name="Kohler A."/>
            <person name="Grigoriev I.V."/>
            <person name="Martin F.M."/>
            <person name="Hacquard S."/>
        </authorList>
    </citation>
    <scope>NUCLEOTIDE SEQUENCE [LARGE SCALE GENOMIC DNA]</scope>
    <source>
        <strain evidence="1 2">MPI-SDFR-AT-0079</strain>
    </source>
</reference>